<dbReference type="CDD" id="cd00067">
    <property type="entry name" value="GAL4"/>
    <property type="match status" value="1"/>
</dbReference>
<dbReference type="InterPro" id="IPR052783">
    <property type="entry name" value="Metabolic/Drug-Res_Regulator"/>
</dbReference>
<dbReference type="OrthoDB" id="5600212at2759"/>
<reference evidence="3" key="2">
    <citation type="submission" date="2014-02" db="EMBL/GenBank/DDBJ databases">
        <title>Complete DNA sequence of /Kuraishia capsulata/ illustrates novel genomic features among budding yeasts (/Saccharomycotina/).</title>
        <authorList>
            <person name="Morales L."/>
            <person name="Noel B."/>
            <person name="Porcel B."/>
            <person name="Marcet-Houben M."/>
            <person name="Hullo M-F."/>
            <person name="Sacerdot C."/>
            <person name="Tekaia F."/>
            <person name="Leh-Louis V."/>
            <person name="Despons L."/>
            <person name="Khanna V."/>
            <person name="Aury J-M."/>
            <person name="Barbe V."/>
            <person name="Couloux A."/>
            <person name="Labadie K."/>
            <person name="Pelletier E."/>
            <person name="Souciet J-L."/>
            <person name="Boekhout T."/>
            <person name="Gabaldon T."/>
            <person name="Wincker P."/>
            <person name="Dujon B."/>
        </authorList>
    </citation>
    <scope>NUCLEOTIDE SEQUENCE</scope>
    <source>
        <strain evidence="3">CBS 1993</strain>
    </source>
</reference>
<dbReference type="PANTHER" id="PTHR47655:SF3">
    <property type="entry name" value="ZN(II)2CYS6 TRANSCRIPTION FACTOR (EUROFUNG)"/>
    <property type="match status" value="1"/>
</dbReference>
<dbReference type="AlphaFoldDB" id="W6MU49"/>
<evidence type="ECO:0000313" key="4">
    <source>
        <dbReference type="Proteomes" id="UP000019384"/>
    </source>
</evidence>
<dbReference type="Pfam" id="PF00172">
    <property type="entry name" value="Zn_clus"/>
    <property type="match status" value="1"/>
</dbReference>
<dbReference type="Gene3D" id="4.10.240.10">
    <property type="entry name" value="Zn(2)-C6 fungal-type DNA-binding domain"/>
    <property type="match status" value="1"/>
</dbReference>
<gene>
    <name evidence="3" type="ORF">KUCA_T00004857001</name>
</gene>
<dbReference type="PROSITE" id="PS50048">
    <property type="entry name" value="ZN2_CY6_FUNGAL_2"/>
    <property type="match status" value="1"/>
</dbReference>
<feature type="domain" description="Zn(2)-C6 fungal-type" evidence="2">
    <location>
        <begin position="15"/>
        <end position="44"/>
    </location>
</feature>
<sequence length="284" mass="31225">MALRQDDRKRRVGKACDCCRIKKTKCDGKKPCSKCTFDNKVCVYSERKRHRDKVYQPGYVELLETRLELLSKSLETLCRMVGTKQDLAFLDLENTADFSVNKVIAQLIDHGLETPLEGWDGAALVAANFSEDAESLADASRQFATHDQDEAEEDSPLRLSQTYTVENSSVSSPGSLDQVFSDFDTFPLDLGPFSSGAALAAAAVDGSLPMSAFESASPVSAHTEHSFMDDPPSSINYPFSANASPLNSPVLAGHITKPRRQSDSQSRIEKAWPHLDLSEVLWTS</sequence>
<dbReference type="InterPro" id="IPR036864">
    <property type="entry name" value="Zn2-C6_fun-type_DNA-bd_sf"/>
</dbReference>
<dbReference type="Proteomes" id="UP000019384">
    <property type="component" value="Unassembled WGS sequence"/>
</dbReference>
<dbReference type="PROSITE" id="PS00463">
    <property type="entry name" value="ZN2_CY6_FUNGAL_1"/>
    <property type="match status" value="1"/>
</dbReference>
<name>W6MU49_9ASCO</name>
<dbReference type="InterPro" id="IPR001138">
    <property type="entry name" value="Zn2Cys6_DnaBD"/>
</dbReference>
<dbReference type="HOGENOM" id="CLU_041953_0_1_1"/>
<feature type="region of interest" description="Disordered" evidence="1">
    <location>
        <begin position="138"/>
        <end position="157"/>
    </location>
</feature>
<organism evidence="3 4">
    <name type="scientific">Kuraishia capsulata CBS 1993</name>
    <dbReference type="NCBI Taxonomy" id="1382522"/>
    <lineage>
        <taxon>Eukaryota</taxon>
        <taxon>Fungi</taxon>
        <taxon>Dikarya</taxon>
        <taxon>Ascomycota</taxon>
        <taxon>Saccharomycotina</taxon>
        <taxon>Pichiomycetes</taxon>
        <taxon>Pichiales</taxon>
        <taxon>Pichiaceae</taxon>
        <taxon>Kuraishia</taxon>
    </lineage>
</organism>
<dbReference type="SMART" id="SM00066">
    <property type="entry name" value="GAL4"/>
    <property type="match status" value="1"/>
</dbReference>
<evidence type="ECO:0000256" key="1">
    <source>
        <dbReference type="SAM" id="MobiDB-lite"/>
    </source>
</evidence>
<keyword evidence="4" id="KW-1185">Reference proteome</keyword>
<dbReference type="RefSeq" id="XP_022460862.1">
    <property type="nucleotide sequence ID" value="XM_022605984.1"/>
</dbReference>
<accession>W6MU49</accession>
<dbReference type="GeneID" id="34522250"/>
<dbReference type="PANTHER" id="PTHR47655">
    <property type="entry name" value="QUINIC ACID UTILIZATION ACTIVATOR"/>
    <property type="match status" value="1"/>
</dbReference>
<dbReference type="SUPFAM" id="SSF57701">
    <property type="entry name" value="Zn2/Cys6 DNA-binding domain"/>
    <property type="match status" value="1"/>
</dbReference>
<dbReference type="EMBL" id="HG793130">
    <property type="protein sequence ID" value="CDK28872.1"/>
    <property type="molecule type" value="Genomic_DNA"/>
</dbReference>
<dbReference type="GO" id="GO:0008270">
    <property type="term" value="F:zinc ion binding"/>
    <property type="evidence" value="ECO:0007669"/>
    <property type="project" value="InterPro"/>
</dbReference>
<dbReference type="GO" id="GO:0000981">
    <property type="term" value="F:DNA-binding transcription factor activity, RNA polymerase II-specific"/>
    <property type="evidence" value="ECO:0007669"/>
    <property type="project" value="InterPro"/>
</dbReference>
<dbReference type="STRING" id="1382522.W6MU49"/>
<evidence type="ECO:0000259" key="2">
    <source>
        <dbReference type="PROSITE" id="PS50048"/>
    </source>
</evidence>
<reference evidence="3" key="1">
    <citation type="submission" date="2013-12" db="EMBL/GenBank/DDBJ databases">
        <authorList>
            <person name="Genoscope - CEA"/>
        </authorList>
    </citation>
    <scope>NUCLEOTIDE SEQUENCE</scope>
    <source>
        <strain evidence="3">CBS 1993</strain>
    </source>
</reference>
<proteinExistence type="predicted"/>
<protein>
    <recommendedName>
        <fullName evidence="2">Zn(2)-C6 fungal-type domain-containing protein</fullName>
    </recommendedName>
</protein>
<evidence type="ECO:0000313" key="3">
    <source>
        <dbReference type="EMBL" id="CDK28872.1"/>
    </source>
</evidence>